<comment type="caution">
    <text evidence="1">The sequence shown here is derived from an EMBL/GenBank/DDBJ whole genome shotgun (WGS) entry which is preliminary data.</text>
</comment>
<reference evidence="1" key="1">
    <citation type="submission" date="2020-10" db="EMBL/GenBank/DDBJ databases">
        <authorList>
            <person name="Gilroy R."/>
        </authorList>
    </citation>
    <scope>NUCLEOTIDE SEQUENCE</scope>
    <source>
        <strain evidence="1">CHK147-3167</strain>
    </source>
</reference>
<accession>A0A9D0ZR86</accession>
<dbReference type="AlphaFoldDB" id="A0A9D0ZR86"/>
<sequence length="128" mass="14284">MVWKSDGKLMKSPGSFSLAIEDIDVDSYRSTANASLIDKVIAKGLVKASFTWNYLTEAEAEELMSETWKNPMNLELKCPILGGKVLSAPFRCSKRQVDMISTESAENTDKTKWKVSFSVTQKKKVNGQ</sequence>
<protein>
    <submittedName>
        <fullName evidence="1">Uncharacterized protein</fullName>
    </submittedName>
</protein>
<name>A0A9D0ZR86_9FIRM</name>
<dbReference type="Proteomes" id="UP000886786">
    <property type="component" value="Unassembled WGS sequence"/>
</dbReference>
<organism evidence="1 2">
    <name type="scientific">Candidatus Coprosoma intestinipullorum</name>
    <dbReference type="NCBI Taxonomy" id="2840752"/>
    <lineage>
        <taxon>Bacteria</taxon>
        <taxon>Bacillati</taxon>
        <taxon>Bacillota</taxon>
        <taxon>Bacillota incertae sedis</taxon>
        <taxon>Candidatus Coprosoma</taxon>
    </lineage>
</organism>
<gene>
    <name evidence="1" type="ORF">IAB27_05180</name>
</gene>
<reference evidence="1" key="2">
    <citation type="journal article" date="2021" name="PeerJ">
        <title>Extensive microbial diversity within the chicken gut microbiome revealed by metagenomics and culture.</title>
        <authorList>
            <person name="Gilroy R."/>
            <person name="Ravi A."/>
            <person name="Getino M."/>
            <person name="Pursley I."/>
            <person name="Horton D.L."/>
            <person name="Alikhan N.F."/>
            <person name="Baker D."/>
            <person name="Gharbi K."/>
            <person name="Hall N."/>
            <person name="Watson M."/>
            <person name="Adriaenssens E.M."/>
            <person name="Foster-Nyarko E."/>
            <person name="Jarju S."/>
            <person name="Secka A."/>
            <person name="Antonio M."/>
            <person name="Oren A."/>
            <person name="Chaudhuri R.R."/>
            <person name="La Ragione R."/>
            <person name="Hildebrand F."/>
            <person name="Pallen M.J."/>
        </authorList>
    </citation>
    <scope>NUCLEOTIDE SEQUENCE</scope>
    <source>
        <strain evidence="1">CHK147-3167</strain>
    </source>
</reference>
<dbReference type="EMBL" id="DVFV01000096">
    <property type="protein sequence ID" value="HIQ90996.1"/>
    <property type="molecule type" value="Genomic_DNA"/>
</dbReference>
<evidence type="ECO:0000313" key="2">
    <source>
        <dbReference type="Proteomes" id="UP000886786"/>
    </source>
</evidence>
<proteinExistence type="predicted"/>
<evidence type="ECO:0000313" key="1">
    <source>
        <dbReference type="EMBL" id="HIQ90996.1"/>
    </source>
</evidence>